<dbReference type="PROSITE" id="PS51733">
    <property type="entry name" value="BPL_LPL_CATALYTIC"/>
    <property type="match status" value="1"/>
</dbReference>
<name>A0A512DE67_9CELL</name>
<dbReference type="GO" id="GO:0004077">
    <property type="term" value="F:biotin--[biotin carboxyl-carrier protein] ligase activity"/>
    <property type="evidence" value="ECO:0007669"/>
    <property type="project" value="UniProtKB-EC"/>
</dbReference>
<dbReference type="InterPro" id="IPR004408">
    <property type="entry name" value="Biotin_CoA_COase_ligase"/>
</dbReference>
<evidence type="ECO:0000256" key="5">
    <source>
        <dbReference type="ARBA" id="ARBA00024227"/>
    </source>
</evidence>
<dbReference type="Proteomes" id="UP000321181">
    <property type="component" value="Unassembled WGS sequence"/>
</dbReference>
<feature type="domain" description="BPL/LPL catalytic" evidence="6">
    <location>
        <begin position="18"/>
        <end position="223"/>
    </location>
</feature>
<dbReference type="GO" id="GO:0005524">
    <property type="term" value="F:ATP binding"/>
    <property type="evidence" value="ECO:0007669"/>
    <property type="project" value="UniProtKB-KW"/>
</dbReference>
<dbReference type="PANTHER" id="PTHR12835:SF5">
    <property type="entry name" value="BIOTIN--PROTEIN LIGASE"/>
    <property type="match status" value="1"/>
</dbReference>
<evidence type="ECO:0000256" key="1">
    <source>
        <dbReference type="ARBA" id="ARBA00022598"/>
    </source>
</evidence>
<evidence type="ECO:0000259" key="6">
    <source>
        <dbReference type="PROSITE" id="PS51733"/>
    </source>
</evidence>
<evidence type="ECO:0000313" key="8">
    <source>
        <dbReference type="Proteomes" id="UP000321181"/>
    </source>
</evidence>
<keyword evidence="2" id="KW-0547">Nucleotide-binding</keyword>
<dbReference type="SUPFAM" id="SSF55681">
    <property type="entry name" value="Class II aaRS and biotin synthetases"/>
    <property type="match status" value="1"/>
</dbReference>
<dbReference type="InterPro" id="IPR045864">
    <property type="entry name" value="aa-tRNA-synth_II/BPL/LPL"/>
</dbReference>
<dbReference type="GO" id="GO:0005737">
    <property type="term" value="C:cytoplasm"/>
    <property type="evidence" value="ECO:0007669"/>
    <property type="project" value="TreeGrafter"/>
</dbReference>
<evidence type="ECO:0000313" key="7">
    <source>
        <dbReference type="EMBL" id="GEO34759.1"/>
    </source>
</evidence>
<evidence type="ECO:0000256" key="2">
    <source>
        <dbReference type="ARBA" id="ARBA00022741"/>
    </source>
</evidence>
<dbReference type="AlphaFoldDB" id="A0A512DE67"/>
<dbReference type="NCBIfam" id="TIGR00121">
    <property type="entry name" value="birA_ligase"/>
    <property type="match status" value="1"/>
</dbReference>
<keyword evidence="8" id="KW-1185">Reference proteome</keyword>
<proteinExistence type="predicted"/>
<keyword evidence="4" id="KW-0092">Biotin</keyword>
<protein>
    <recommendedName>
        <fullName evidence="5">biotin--[biotin carboxyl-carrier protein] ligase</fullName>
        <ecNumber evidence="5">6.3.4.15</ecNumber>
    </recommendedName>
</protein>
<dbReference type="OrthoDB" id="9807064at2"/>
<dbReference type="SUPFAM" id="SSF50037">
    <property type="entry name" value="C-terminal domain of transcriptional repressors"/>
    <property type="match status" value="1"/>
</dbReference>
<keyword evidence="3" id="KW-0067">ATP-binding</keyword>
<dbReference type="InterPro" id="IPR008988">
    <property type="entry name" value="Transcriptional_repressor_C"/>
</dbReference>
<dbReference type="CDD" id="cd16442">
    <property type="entry name" value="BPL"/>
    <property type="match status" value="1"/>
</dbReference>
<sequence>MTADDGAAQDTREPLRPDALRERLVTPAGPVHRLEVVERTGSTNTDLADALRADPAAWGDVGVLVTEHQVDGRGRSGRSWQTPAAAALTFSIALRPPAPAQSVGWLPLLAGLAVVRAVRPLTDVPVSLKWPNDLLVDAPGAAELDGWGTHRKVGGILAELVPATASPVVVVGIGLNVSQTAAELPVPSALSLAGAGASGAALDRGGLLVAIVGELAGLVERWQRSGGDVRAAGLADDVAAVCTTLGLPVRVELPGDQELRGTAVELAPDGALLVRDEQGQVHPVRAGDVRHVRTGGGPG</sequence>
<dbReference type="Pfam" id="PF03099">
    <property type="entry name" value="BPL_LplA_LipB"/>
    <property type="match status" value="1"/>
</dbReference>
<dbReference type="InterPro" id="IPR003142">
    <property type="entry name" value="BPL_C"/>
</dbReference>
<organism evidence="7 8">
    <name type="scientific">Cellulomonas aerilata</name>
    <dbReference type="NCBI Taxonomy" id="515326"/>
    <lineage>
        <taxon>Bacteria</taxon>
        <taxon>Bacillati</taxon>
        <taxon>Actinomycetota</taxon>
        <taxon>Actinomycetes</taxon>
        <taxon>Micrococcales</taxon>
        <taxon>Cellulomonadaceae</taxon>
        <taxon>Cellulomonas</taxon>
    </lineage>
</organism>
<dbReference type="RefSeq" id="WP_146904911.1">
    <property type="nucleotide sequence ID" value="NZ_BAAARM010000004.1"/>
</dbReference>
<comment type="caution">
    <text evidence="7">The sequence shown here is derived from an EMBL/GenBank/DDBJ whole genome shotgun (WGS) entry which is preliminary data.</text>
</comment>
<dbReference type="InterPro" id="IPR004143">
    <property type="entry name" value="BPL_LPL_catalytic"/>
</dbReference>
<dbReference type="Pfam" id="PF02237">
    <property type="entry name" value="BPL_C"/>
    <property type="match status" value="1"/>
</dbReference>
<dbReference type="EC" id="6.3.4.15" evidence="5"/>
<reference evidence="7 8" key="1">
    <citation type="submission" date="2019-07" db="EMBL/GenBank/DDBJ databases">
        <title>Whole genome shotgun sequence of Cellulomonas aerilata NBRC 106308.</title>
        <authorList>
            <person name="Hosoyama A."/>
            <person name="Uohara A."/>
            <person name="Ohji S."/>
            <person name="Ichikawa N."/>
        </authorList>
    </citation>
    <scope>NUCLEOTIDE SEQUENCE [LARGE SCALE GENOMIC DNA]</scope>
    <source>
        <strain evidence="7 8">NBRC 106308</strain>
    </source>
</reference>
<dbReference type="Gene3D" id="2.30.30.100">
    <property type="match status" value="1"/>
</dbReference>
<evidence type="ECO:0000256" key="3">
    <source>
        <dbReference type="ARBA" id="ARBA00022840"/>
    </source>
</evidence>
<dbReference type="EMBL" id="BJYY01000015">
    <property type="protein sequence ID" value="GEO34759.1"/>
    <property type="molecule type" value="Genomic_DNA"/>
</dbReference>
<gene>
    <name evidence="7" type="ORF">CAE01nite_24840</name>
</gene>
<keyword evidence="1 7" id="KW-0436">Ligase</keyword>
<dbReference type="PANTHER" id="PTHR12835">
    <property type="entry name" value="BIOTIN PROTEIN LIGASE"/>
    <property type="match status" value="1"/>
</dbReference>
<dbReference type="Gene3D" id="3.30.930.10">
    <property type="entry name" value="Bira Bifunctional Protein, Domain 2"/>
    <property type="match status" value="1"/>
</dbReference>
<evidence type="ECO:0000256" key="4">
    <source>
        <dbReference type="ARBA" id="ARBA00023267"/>
    </source>
</evidence>
<accession>A0A512DE67</accession>